<dbReference type="OrthoDB" id="9807209at2"/>
<dbReference type="SUPFAM" id="SSF53756">
    <property type="entry name" value="UDP-Glycosyltransferase/glycogen phosphorylase"/>
    <property type="match status" value="1"/>
</dbReference>
<evidence type="ECO:0000313" key="1">
    <source>
        <dbReference type="EMBL" id="SDW74845.1"/>
    </source>
</evidence>
<dbReference type="EMBL" id="FNNU01000002">
    <property type="protein sequence ID" value="SDW74845.1"/>
    <property type="molecule type" value="Genomic_DNA"/>
</dbReference>
<reference evidence="2" key="1">
    <citation type="submission" date="2016-10" db="EMBL/GenBank/DDBJ databases">
        <authorList>
            <person name="Varghese N."/>
            <person name="Submissions S."/>
        </authorList>
    </citation>
    <scope>NUCLEOTIDE SEQUENCE [LARGE SCALE GENOMIC DNA]</scope>
    <source>
        <strain evidence="2">NRRL B-59562</strain>
    </source>
</reference>
<dbReference type="STRING" id="1007099.SAMN05216287_1417"/>
<dbReference type="Gene3D" id="3.40.50.2000">
    <property type="entry name" value="Glycogen Phosphorylase B"/>
    <property type="match status" value="1"/>
</dbReference>
<dbReference type="RefSeq" id="WP_090225871.1">
    <property type="nucleotide sequence ID" value="NZ_FNNU01000002.1"/>
</dbReference>
<accession>A0A1H2W2T9</accession>
<dbReference type="GO" id="GO:0016740">
    <property type="term" value="F:transferase activity"/>
    <property type="evidence" value="ECO:0007669"/>
    <property type="project" value="UniProtKB-KW"/>
</dbReference>
<name>A0A1H2W2T9_9PSED</name>
<sequence length="398" mass="44053">MTSRPVALFVTPVLPLPGGSGRALRAWDWLQTLSRDHRVHLLVAGDRDSWPTLPADYPAEALWPLADGVSTTRRYRRLAGLSLPLLALCSRRFVSDWQQWTSTSTLEALEARLAGETVQRIVVFRLYLQDLGTALAARYPHADYALDLDDLESRTRTSVALASWRMGQYRDALRGLSTAIQYRLVERDIARQYRTLYLAASDDARHLPARPGLSIACRPNRIALPATPAGLPCDGPLGLLFVGTLNYPPNEEAVRFLLTRLIPRLSTTLTSPWRLRIIGRHASTALQALLRDTPQVEFTAEVGDLDDSYARSHIVLVPLFAGGGTKLKTLEGFAHRRPVISTRQGVRGLAVTSGEHYLAAHGAEEFAASIVALATRRELAERIANAGWALCRQQYARP</sequence>
<keyword evidence="1" id="KW-0808">Transferase</keyword>
<organism evidence="1 2">
    <name type="scientific">Pseudomonas kuykendallii</name>
    <dbReference type="NCBI Taxonomy" id="1007099"/>
    <lineage>
        <taxon>Bacteria</taxon>
        <taxon>Pseudomonadati</taxon>
        <taxon>Pseudomonadota</taxon>
        <taxon>Gammaproteobacteria</taxon>
        <taxon>Pseudomonadales</taxon>
        <taxon>Pseudomonadaceae</taxon>
        <taxon>Pseudomonas</taxon>
    </lineage>
</organism>
<evidence type="ECO:0000313" key="2">
    <source>
        <dbReference type="Proteomes" id="UP000243778"/>
    </source>
</evidence>
<gene>
    <name evidence="1" type="ORF">SAMN05216287_1417</name>
</gene>
<protein>
    <submittedName>
        <fullName evidence="1">Glycosyltransferase involved in cell wall bisynthesis</fullName>
    </submittedName>
</protein>
<dbReference type="AlphaFoldDB" id="A0A1H2W2T9"/>
<dbReference type="Proteomes" id="UP000243778">
    <property type="component" value="Unassembled WGS sequence"/>
</dbReference>
<proteinExistence type="predicted"/>
<keyword evidence="2" id="KW-1185">Reference proteome</keyword>
<dbReference type="Pfam" id="PF13692">
    <property type="entry name" value="Glyco_trans_1_4"/>
    <property type="match status" value="1"/>
</dbReference>